<sequence>MDPNQNRATLFAKLNSLIPPSSRTSRQQQLIDANMRPPAYDTVVDANQLTSNRNPYTAQDENEAGEAEDDGREIIINAATQIRGHGNIISVVPLDGSKIADIVSKLLRPESSDDQGIQSNAESVASPVTSSSLGYSRTEVSPTSSFSKISITMNCGATVIGDRNIVGPGLGDVVHYINVQRNQQAARVGAQGATPTQSPAASVSRGAKRKADEDASDSSEVKKVKTDGT</sequence>
<name>A0A9P4KIG7_9PLEO</name>
<feature type="compositionally biased region" description="Polar residues" evidence="1">
    <location>
        <begin position="47"/>
        <end position="57"/>
    </location>
</feature>
<comment type="caution">
    <text evidence="2">The sequence shown here is derived from an EMBL/GenBank/DDBJ whole genome shotgun (WGS) entry which is preliminary data.</text>
</comment>
<evidence type="ECO:0000256" key="1">
    <source>
        <dbReference type="SAM" id="MobiDB-lite"/>
    </source>
</evidence>
<feature type="compositionally biased region" description="Basic and acidic residues" evidence="1">
    <location>
        <begin position="209"/>
        <end position="229"/>
    </location>
</feature>
<gene>
    <name evidence="2" type="ORF">CC78DRAFT_577524</name>
</gene>
<protein>
    <submittedName>
        <fullName evidence="2">Uncharacterized protein</fullName>
    </submittedName>
</protein>
<keyword evidence="3" id="KW-1185">Reference proteome</keyword>
<proteinExistence type="predicted"/>
<dbReference type="Proteomes" id="UP000800093">
    <property type="component" value="Unassembled WGS sequence"/>
</dbReference>
<dbReference type="AlphaFoldDB" id="A0A9P4KIG7"/>
<feature type="compositionally biased region" description="Acidic residues" evidence="1">
    <location>
        <begin position="60"/>
        <end position="69"/>
    </location>
</feature>
<dbReference type="OrthoDB" id="3942467at2759"/>
<evidence type="ECO:0000313" key="3">
    <source>
        <dbReference type="Proteomes" id="UP000800093"/>
    </source>
</evidence>
<feature type="region of interest" description="Disordered" evidence="1">
    <location>
        <begin position="47"/>
        <end position="69"/>
    </location>
</feature>
<feature type="region of interest" description="Disordered" evidence="1">
    <location>
        <begin position="187"/>
        <end position="229"/>
    </location>
</feature>
<feature type="region of interest" description="Disordered" evidence="1">
    <location>
        <begin position="110"/>
        <end position="140"/>
    </location>
</feature>
<feature type="compositionally biased region" description="Polar residues" evidence="1">
    <location>
        <begin position="114"/>
        <end position="140"/>
    </location>
</feature>
<dbReference type="EMBL" id="ML986594">
    <property type="protein sequence ID" value="KAF2266989.1"/>
    <property type="molecule type" value="Genomic_DNA"/>
</dbReference>
<reference evidence="3" key="1">
    <citation type="journal article" date="2020" name="Stud. Mycol.">
        <title>101 Dothideomycetes genomes: A test case for predicting lifestyles and emergence of pathogens.</title>
        <authorList>
            <person name="Haridas S."/>
            <person name="Albert R."/>
            <person name="Binder M."/>
            <person name="Bloem J."/>
            <person name="LaButti K."/>
            <person name="Salamov A."/>
            <person name="Andreopoulos B."/>
            <person name="Baker S."/>
            <person name="Barry K."/>
            <person name="Bills G."/>
            <person name="Bluhm B."/>
            <person name="Cannon C."/>
            <person name="Castanera R."/>
            <person name="Culley D."/>
            <person name="Daum C."/>
            <person name="Ezra D."/>
            <person name="Gonzalez J."/>
            <person name="Henrissat B."/>
            <person name="Kuo A."/>
            <person name="Liang C."/>
            <person name="Lipzen A."/>
            <person name="Lutzoni F."/>
            <person name="Magnuson J."/>
            <person name="Mondo S."/>
            <person name="Nolan M."/>
            <person name="Ohm R."/>
            <person name="Pangilinan J."/>
            <person name="Park H.-J."/>
            <person name="Ramirez L."/>
            <person name="Alfaro M."/>
            <person name="Sun H."/>
            <person name="Tritt A."/>
            <person name="Yoshinaga Y."/>
            <person name="Zwiers L.-H."/>
            <person name="Turgeon B."/>
            <person name="Goodwin S."/>
            <person name="Spatafora J."/>
            <person name="Crous P."/>
            <person name="Grigoriev I."/>
        </authorList>
    </citation>
    <scope>NUCLEOTIDE SEQUENCE [LARGE SCALE GENOMIC DNA]</scope>
    <source>
        <strain evidence="3">CBS 304.66</strain>
    </source>
</reference>
<accession>A0A9P4KIG7</accession>
<organism evidence="2 3">
    <name type="scientific">Lojkania enalia</name>
    <dbReference type="NCBI Taxonomy" id="147567"/>
    <lineage>
        <taxon>Eukaryota</taxon>
        <taxon>Fungi</taxon>
        <taxon>Dikarya</taxon>
        <taxon>Ascomycota</taxon>
        <taxon>Pezizomycotina</taxon>
        <taxon>Dothideomycetes</taxon>
        <taxon>Pleosporomycetidae</taxon>
        <taxon>Pleosporales</taxon>
        <taxon>Pleosporales incertae sedis</taxon>
        <taxon>Lojkania</taxon>
    </lineage>
</organism>
<evidence type="ECO:0000313" key="2">
    <source>
        <dbReference type="EMBL" id="KAF2266989.1"/>
    </source>
</evidence>